<organism evidence="2">
    <name type="scientific">Desulfatirhabdium butyrativorans</name>
    <dbReference type="NCBI Taxonomy" id="340467"/>
    <lineage>
        <taxon>Bacteria</taxon>
        <taxon>Pseudomonadati</taxon>
        <taxon>Thermodesulfobacteriota</taxon>
        <taxon>Desulfobacteria</taxon>
        <taxon>Desulfobacterales</taxon>
        <taxon>Desulfatirhabdiaceae</taxon>
        <taxon>Desulfatirhabdium</taxon>
    </lineage>
</organism>
<evidence type="ECO:0000256" key="1">
    <source>
        <dbReference type="SAM" id="MobiDB-lite"/>
    </source>
</evidence>
<reference evidence="2" key="1">
    <citation type="journal article" date="2020" name="mSystems">
        <title>Genome- and Community-Level Interaction Insights into Carbon Utilization and Element Cycling Functions of Hydrothermarchaeota in Hydrothermal Sediment.</title>
        <authorList>
            <person name="Zhou Z."/>
            <person name="Liu Y."/>
            <person name="Xu W."/>
            <person name="Pan J."/>
            <person name="Luo Z.H."/>
            <person name="Li M."/>
        </authorList>
    </citation>
    <scope>NUCLEOTIDE SEQUENCE [LARGE SCALE GENOMIC DNA]</scope>
    <source>
        <strain evidence="2">SpSt-477</strain>
    </source>
</reference>
<feature type="compositionally biased region" description="Basic and acidic residues" evidence="1">
    <location>
        <begin position="43"/>
        <end position="61"/>
    </location>
</feature>
<dbReference type="AlphaFoldDB" id="A0A7C4MQ91"/>
<name>A0A7C4MQ91_9BACT</name>
<evidence type="ECO:0000313" key="2">
    <source>
        <dbReference type="EMBL" id="HGU33187.1"/>
    </source>
</evidence>
<protein>
    <submittedName>
        <fullName evidence="2">Uncharacterized protein</fullName>
    </submittedName>
</protein>
<feature type="region of interest" description="Disordered" evidence="1">
    <location>
        <begin position="20"/>
        <end position="61"/>
    </location>
</feature>
<proteinExistence type="predicted"/>
<feature type="compositionally biased region" description="Polar residues" evidence="1">
    <location>
        <begin position="24"/>
        <end position="42"/>
    </location>
</feature>
<dbReference type="EMBL" id="DSUH01000233">
    <property type="protein sequence ID" value="HGU33187.1"/>
    <property type="molecule type" value="Genomic_DNA"/>
</dbReference>
<gene>
    <name evidence="2" type="ORF">ENS29_10075</name>
</gene>
<accession>A0A7C4MQ91</accession>
<comment type="caution">
    <text evidence="2">The sequence shown here is derived from an EMBL/GenBank/DDBJ whole genome shotgun (WGS) entry which is preliminary data.</text>
</comment>
<sequence length="61" mass="6822">MKIDCKHLVNIVKNQDMSFDGVRSQESGVRSQESGVRSQESGSGEKRIRSIFDEPSVSDHL</sequence>